<dbReference type="AlphaFoldDB" id="A0A016RXV0"/>
<reference evidence="2" key="1">
    <citation type="journal article" date="2015" name="Nat. Genet.">
        <title>The genome and transcriptome of the zoonotic hookworm Ancylostoma ceylanicum identify infection-specific gene families.</title>
        <authorList>
            <person name="Schwarz E.M."/>
            <person name="Hu Y."/>
            <person name="Antoshechkin I."/>
            <person name="Miller M.M."/>
            <person name="Sternberg P.W."/>
            <person name="Aroian R.V."/>
        </authorList>
    </citation>
    <scope>NUCLEOTIDE SEQUENCE</scope>
    <source>
        <strain evidence="2">HY135</strain>
    </source>
</reference>
<comment type="caution">
    <text evidence="1">The sequence shown here is derived from an EMBL/GenBank/DDBJ whole genome shotgun (WGS) entry which is preliminary data.</text>
</comment>
<evidence type="ECO:0000313" key="2">
    <source>
        <dbReference type="Proteomes" id="UP000024635"/>
    </source>
</evidence>
<proteinExistence type="predicted"/>
<accession>A0A016RXV0</accession>
<protein>
    <submittedName>
        <fullName evidence="1">Uncharacterized protein</fullName>
    </submittedName>
</protein>
<dbReference type="Proteomes" id="UP000024635">
    <property type="component" value="Unassembled WGS sequence"/>
</dbReference>
<keyword evidence="2" id="KW-1185">Reference proteome</keyword>
<organism evidence="1 2">
    <name type="scientific">Ancylostoma ceylanicum</name>
    <dbReference type="NCBI Taxonomy" id="53326"/>
    <lineage>
        <taxon>Eukaryota</taxon>
        <taxon>Metazoa</taxon>
        <taxon>Ecdysozoa</taxon>
        <taxon>Nematoda</taxon>
        <taxon>Chromadorea</taxon>
        <taxon>Rhabditida</taxon>
        <taxon>Rhabditina</taxon>
        <taxon>Rhabditomorpha</taxon>
        <taxon>Strongyloidea</taxon>
        <taxon>Ancylostomatidae</taxon>
        <taxon>Ancylostomatinae</taxon>
        <taxon>Ancylostoma</taxon>
    </lineage>
</organism>
<sequence>MTIVISLFSDRRTSAAPGYCIKRGGATRGSDEAVRSTSGHYNVFAHVFLSTPSPGRALMAIFYFCAAPNRRDRLASFLM</sequence>
<name>A0A016RXV0_9BILA</name>
<dbReference type="EMBL" id="JARK01001677">
    <property type="protein sequence ID" value="EYB83173.1"/>
    <property type="molecule type" value="Genomic_DNA"/>
</dbReference>
<gene>
    <name evidence="1" type="primary">Acey_s0341.g3008</name>
    <name evidence="1" type="ORF">Y032_0341g3008</name>
</gene>
<evidence type="ECO:0000313" key="1">
    <source>
        <dbReference type="EMBL" id="EYB83173.1"/>
    </source>
</evidence>